<proteinExistence type="predicted"/>
<name>A0A667XW15_9TELE</name>
<reference evidence="2" key="2">
    <citation type="submission" date="2025-08" db="UniProtKB">
        <authorList>
            <consortium name="Ensembl"/>
        </authorList>
    </citation>
    <scope>IDENTIFICATION</scope>
</reference>
<dbReference type="GeneTree" id="ENSGT00940000170861"/>
<evidence type="ECO:0008006" key="4">
    <source>
        <dbReference type="Google" id="ProtNLM"/>
    </source>
</evidence>
<evidence type="ECO:0000313" key="2">
    <source>
        <dbReference type="Ensembl" id="ENSMMDP00005018528.1"/>
    </source>
</evidence>
<organism evidence="2 3">
    <name type="scientific">Myripristis murdjan</name>
    <name type="common">pinecone soldierfish</name>
    <dbReference type="NCBI Taxonomy" id="586833"/>
    <lineage>
        <taxon>Eukaryota</taxon>
        <taxon>Metazoa</taxon>
        <taxon>Chordata</taxon>
        <taxon>Craniata</taxon>
        <taxon>Vertebrata</taxon>
        <taxon>Euteleostomi</taxon>
        <taxon>Actinopterygii</taxon>
        <taxon>Neopterygii</taxon>
        <taxon>Teleostei</taxon>
        <taxon>Neoteleostei</taxon>
        <taxon>Acanthomorphata</taxon>
        <taxon>Holocentriformes</taxon>
        <taxon>Holocentridae</taxon>
        <taxon>Myripristis</taxon>
    </lineage>
</organism>
<evidence type="ECO:0000256" key="1">
    <source>
        <dbReference type="SAM" id="SignalP"/>
    </source>
</evidence>
<dbReference type="Ensembl" id="ENSMMDT00005018977.1">
    <property type="protein sequence ID" value="ENSMMDP00005018528.1"/>
    <property type="gene ID" value="ENSMMDG00005009244.1"/>
</dbReference>
<reference evidence="2" key="1">
    <citation type="submission" date="2019-06" db="EMBL/GenBank/DDBJ databases">
        <authorList>
            <consortium name="Wellcome Sanger Institute Data Sharing"/>
        </authorList>
    </citation>
    <scope>NUCLEOTIDE SEQUENCE [LARGE SCALE GENOMIC DNA]</scope>
</reference>
<dbReference type="Proteomes" id="UP000472263">
    <property type="component" value="Chromosome 12"/>
</dbReference>
<accession>A0A667XW15</accession>
<dbReference type="FunCoup" id="A0A667XW15">
    <property type="interactions" value="9"/>
</dbReference>
<feature type="signal peptide" evidence="1">
    <location>
        <begin position="1"/>
        <end position="24"/>
    </location>
</feature>
<keyword evidence="3" id="KW-1185">Reference proteome</keyword>
<feature type="chain" id="PRO_5025441357" description="Melanin-concentrating hormone" evidence="1">
    <location>
        <begin position="25"/>
        <end position="92"/>
    </location>
</feature>
<protein>
    <recommendedName>
        <fullName evidence="4">Melanin-concentrating hormone</fullName>
    </recommendedName>
</protein>
<reference evidence="2" key="3">
    <citation type="submission" date="2025-09" db="UniProtKB">
        <authorList>
            <consortium name="Ensembl"/>
        </authorList>
    </citation>
    <scope>IDENTIFICATION</scope>
</reference>
<keyword evidence="1" id="KW-0732">Signal</keyword>
<dbReference type="AlphaFoldDB" id="A0A667XW15"/>
<sequence>MRQSVMSVIFATALFFECYTMSVAIPMSKSEDGSLEQDAFGSLLSDEAAENSLGSAGVAAVGETGRPKVIVVGDASLWKDLRALVAKDNSYT</sequence>
<evidence type="ECO:0000313" key="3">
    <source>
        <dbReference type="Proteomes" id="UP000472263"/>
    </source>
</evidence>
<dbReference type="InParanoid" id="A0A667XW15"/>